<dbReference type="RefSeq" id="WP_196151731.1">
    <property type="nucleotide sequence ID" value="NZ_JADMLG010000011.1"/>
</dbReference>
<proteinExistence type="predicted"/>
<feature type="domain" description="Carboxymuconolactone decarboxylase-like" evidence="1">
    <location>
        <begin position="48"/>
        <end position="115"/>
    </location>
</feature>
<comment type="caution">
    <text evidence="2">The sequence shown here is derived from an EMBL/GenBank/DDBJ whole genome shotgun (WGS) entry which is preliminary data.</text>
</comment>
<dbReference type="InterPro" id="IPR003779">
    <property type="entry name" value="CMD-like"/>
</dbReference>
<dbReference type="PANTHER" id="PTHR34846">
    <property type="entry name" value="4-CARBOXYMUCONOLACTONE DECARBOXYLASE FAMILY PROTEIN (AFU_ORTHOLOGUE AFUA_6G11590)"/>
    <property type="match status" value="1"/>
</dbReference>
<dbReference type="InterPro" id="IPR029032">
    <property type="entry name" value="AhpD-like"/>
</dbReference>
<gene>
    <name evidence="2" type="ORF">IT779_24370</name>
</gene>
<dbReference type="AlphaFoldDB" id="A0A931N5H2"/>
<dbReference type="Gene3D" id="1.20.1290.10">
    <property type="entry name" value="AhpD-like"/>
    <property type="match status" value="1"/>
</dbReference>
<dbReference type="Pfam" id="PF02627">
    <property type="entry name" value="CMD"/>
    <property type="match status" value="1"/>
</dbReference>
<evidence type="ECO:0000259" key="1">
    <source>
        <dbReference type="Pfam" id="PF02627"/>
    </source>
</evidence>
<evidence type="ECO:0000313" key="2">
    <source>
        <dbReference type="EMBL" id="MBH0779406.1"/>
    </source>
</evidence>
<dbReference type="SUPFAM" id="SSF69118">
    <property type="entry name" value="AhpD-like"/>
    <property type="match status" value="1"/>
</dbReference>
<accession>A0A931N5H2</accession>
<dbReference type="GO" id="GO:0051920">
    <property type="term" value="F:peroxiredoxin activity"/>
    <property type="evidence" value="ECO:0007669"/>
    <property type="project" value="InterPro"/>
</dbReference>
<reference evidence="2" key="1">
    <citation type="submission" date="2020-11" db="EMBL/GenBank/DDBJ databases">
        <title>Nocardia NEAU-351.nov., a novel actinomycete isolated from the cow dung.</title>
        <authorList>
            <person name="Zhang X."/>
        </authorList>
    </citation>
    <scope>NUCLEOTIDE SEQUENCE</scope>
    <source>
        <strain evidence="2">NEAU-351</strain>
    </source>
</reference>
<sequence>MRVIERIRHYVSAMGQAKRHRSDLGRWLVRRPQVLVGTGVYETMLLLSNSLDPRLKELAELKTAGLVNCEFCLDIGSALAHSSGLTERQLLDLPRYRTSDAYDDLEKDVLAFAEAMTRTPAVDLDEVRERLSKRLSKTQLAELAAAVAWENQRARLNQGLGVRPTGMSEGMVCALPELGGGESSQ</sequence>
<keyword evidence="3" id="KW-1185">Reference proteome</keyword>
<dbReference type="PANTHER" id="PTHR34846:SF10">
    <property type="entry name" value="CYTOPLASMIC PROTEIN"/>
    <property type="match status" value="1"/>
</dbReference>
<dbReference type="EMBL" id="JADMLG010000011">
    <property type="protein sequence ID" value="MBH0779406.1"/>
    <property type="molecule type" value="Genomic_DNA"/>
</dbReference>
<protein>
    <submittedName>
        <fullName evidence="2">Carboxymuconolactone decarboxylase family protein</fullName>
    </submittedName>
</protein>
<organism evidence="2 3">
    <name type="scientific">Nocardia bovistercoris</name>
    <dbReference type="NCBI Taxonomy" id="2785916"/>
    <lineage>
        <taxon>Bacteria</taxon>
        <taxon>Bacillati</taxon>
        <taxon>Actinomycetota</taxon>
        <taxon>Actinomycetes</taxon>
        <taxon>Mycobacteriales</taxon>
        <taxon>Nocardiaceae</taxon>
        <taxon>Nocardia</taxon>
    </lineage>
</organism>
<dbReference type="Proteomes" id="UP000655751">
    <property type="component" value="Unassembled WGS sequence"/>
</dbReference>
<evidence type="ECO:0000313" key="3">
    <source>
        <dbReference type="Proteomes" id="UP000655751"/>
    </source>
</evidence>
<name>A0A931N5H2_9NOCA</name>